<feature type="transmembrane region" description="Helical" evidence="2">
    <location>
        <begin position="494"/>
        <end position="513"/>
    </location>
</feature>
<evidence type="ECO:0000313" key="4">
    <source>
        <dbReference type="Proteomes" id="UP000639606"/>
    </source>
</evidence>
<dbReference type="InterPro" id="IPR029044">
    <property type="entry name" value="Nucleotide-diphossugar_trans"/>
</dbReference>
<comment type="caution">
    <text evidence="3">The sequence shown here is derived from an EMBL/GenBank/DDBJ whole genome shotgun (WGS) entry which is preliminary data.</text>
</comment>
<organism evidence="3 4">
    <name type="scientific">Saccharothrix coeruleofusca</name>
    <dbReference type="NCBI Taxonomy" id="33919"/>
    <lineage>
        <taxon>Bacteria</taxon>
        <taxon>Bacillati</taxon>
        <taxon>Actinomycetota</taxon>
        <taxon>Actinomycetes</taxon>
        <taxon>Pseudonocardiales</taxon>
        <taxon>Pseudonocardiaceae</taxon>
        <taxon>Saccharothrix</taxon>
    </lineage>
</organism>
<feature type="transmembrane region" description="Helical" evidence="2">
    <location>
        <begin position="846"/>
        <end position="869"/>
    </location>
</feature>
<feature type="transmembrane region" description="Helical" evidence="2">
    <location>
        <begin position="628"/>
        <end position="646"/>
    </location>
</feature>
<dbReference type="Proteomes" id="UP000639606">
    <property type="component" value="Unassembled WGS sequence"/>
</dbReference>
<feature type="compositionally biased region" description="Pro residues" evidence="1">
    <location>
        <begin position="461"/>
        <end position="476"/>
    </location>
</feature>
<dbReference type="InterPro" id="IPR050834">
    <property type="entry name" value="Glycosyltransf_2"/>
</dbReference>
<keyword evidence="3" id="KW-0808">Transferase</keyword>
<protein>
    <submittedName>
        <fullName evidence="3">Glycosyl transferase</fullName>
    </submittedName>
</protein>
<reference evidence="3" key="2">
    <citation type="submission" date="2020-09" db="EMBL/GenBank/DDBJ databases">
        <authorList>
            <person name="Sun Q."/>
            <person name="Ohkuma M."/>
        </authorList>
    </citation>
    <scope>NUCLEOTIDE SEQUENCE</scope>
    <source>
        <strain evidence="3">JCM 3313</strain>
    </source>
</reference>
<evidence type="ECO:0000313" key="3">
    <source>
        <dbReference type="EMBL" id="GGP69965.1"/>
    </source>
</evidence>
<dbReference type="EMBL" id="BMRG01000011">
    <property type="protein sequence ID" value="GGP69965.1"/>
    <property type="molecule type" value="Genomic_DNA"/>
</dbReference>
<reference evidence="3" key="1">
    <citation type="journal article" date="2014" name="Int. J. Syst. Evol. Microbiol.">
        <title>Complete genome sequence of Corynebacterium casei LMG S-19264T (=DSM 44701T), isolated from a smear-ripened cheese.</title>
        <authorList>
            <consortium name="US DOE Joint Genome Institute (JGI-PGF)"/>
            <person name="Walter F."/>
            <person name="Albersmeier A."/>
            <person name="Kalinowski J."/>
            <person name="Ruckert C."/>
        </authorList>
    </citation>
    <scope>NUCLEOTIDE SEQUENCE</scope>
    <source>
        <strain evidence="3">JCM 3313</strain>
    </source>
</reference>
<sequence length="1136" mass="116465">MRSTVPSDERERQLTSGATPRLRTAPVLAVLVCHDGARWLGEALAALRDQRPRPRHVLAVDTGSLDGTAELLAEASAGPDRLVDGVLSLSRDTGFAEAVHAAVDHAVRRWGDPGSWIWVLHDDCAPEPDCLSALLTAAEVAPSAAVLGPLALDWADPRLVVEAGLSTDASGHRQTGIGGVALVGSFGSFGQGAFEQSTEVLAVPSAGSLIRRAAWESLGGYDRALPLLREDVDFGWRANRAGHLVLSVPVARMRHARAVGRGERGLDAVPAPPGPAPRGVDRAHGLRTFLVNCSALSYVLGLPRTVLLLLLRALGFLLLRRFSDAQAEVAALRYLFGGRAGLRAGRAARPHKGGVPGLFTSRITRLRNAIRDASAYLVRRRVQADAALGRLPETAPRHPSEVDGPRPVGPQALPAGALSRRRPVRATGGLRRPATAVPVSAAPVSAVPVTAELPSGVSRPSPRPRPSPVPRGTPAPAPGIVFVEVDRARVLRSVVLGPPLLLALLLTAFGLLANSARLGLDLAGGRLLPVPDLAGTWSAYLAAWHPVAGGTSAPAPAALAVLGVLGVLGGPQFAVAALLLGDAPLAGLAAYAATRRLPARRPVRAVAAAAYALLPPATSAVAQGRLDAVVAHVLLPLVLAGLMAVLRGGTGAAWLPVASGTALALAALGAFSPLAHGLVAVAALVGFVLVPGRVGDGRRRVAGLFIVVLLPLALLLPWPAVVIQHPSVLLHGVGAHLAPAGVGVADLLALRPGGPGALPFAGAVVVLAALAAVVLRPSRAMLPGAAALVAAAFAVIALLTVPVTPLTGGAAEPGWTGVPLVIAGWGLLWVVLAAARRDLPPVRWPVRRLASAAALAGVLALACAGFAGLRQGPLRAEAARLPSTVQRELPSTGRSVLVLGAPTRQVGGRLPAFGDDDLVPTPTSAARLERWRRDLTGGSAEAARVALTQAAASGVAFVVPEDRESARRLRDAAGELVSEAPPLSDGRPVLRVRQAAGGAVLLSPELARRARTGGDPPADQDAPGTAPVEAGSVEAGPPELGVRVSEGPQGRLLVVAAEDEPGWRATVDGDPAPVVRAWGHLVAVPVPATAADVRVEAPGATRDLLLLLQAAAALLTVWMAAPPLITRPRELSVRAR</sequence>
<dbReference type="SUPFAM" id="SSF53448">
    <property type="entry name" value="Nucleotide-diphospho-sugar transferases"/>
    <property type="match status" value="1"/>
</dbReference>
<keyword evidence="4" id="KW-1185">Reference proteome</keyword>
<evidence type="ECO:0000256" key="1">
    <source>
        <dbReference type="SAM" id="MobiDB-lite"/>
    </source>
</evidence>
<dbReference type="PANTHER" id="PTHR43685:SF3">
    <property type="entry name" value="SLR2126 PROTEIN"/>
    <property type="match status" value="1"/>
</dbReference>
<feature type="compositionally biased region" description="Basic and acidic residues" evidence="1">
    <location>
        <begin position="395"/>
        <end position="404"/>
    </location>
</feature>
<feature type="region of interest" description="Disordered" evidence="1">
    <location>
        <begin position="1003"/>
        <end position="1044"/>
    </location>
</feature>
<gene>
    <name evidence="3" type="ORF">GCM10010185_48680</name>
</gene>
<feature type="transmembrane region" description="Helical" evidence="2">
    <location>
        <begin position="701"/>
        <end position="720"/>
    </location>
</feature>
<feature type="region of interest" description="Disordered" evidence="1">
    <location>
        <begin position="452"/>
        <end position="476"/>
    </location>
</feature>
<feature type="transmembrane region" description="Helical" evidence="2">
    <location>
        <begin position="782"/>
        <end position="803"/>
    </location>
</feature>
<dbReference type="Pfam" id="PF13641">
    <property type="entry name" value="Glyco_tranf_2_3"/>
    <property type="match status" value="1"/>
</dbReference>
<feature type="region of interest" description="Disordered" evidence="1">
    <location>
        <begin position="390"/>
        <end position="432"/>
    </location>
</feature>
<dbReference type="AlphaFoldDB" id="A0A918EGM3"/>
<evidence type="ECO:0000256" key="2">
    <source>
        <dbReference type="SAM" id="Phobius"/>
    </source>
</evidence>
<feature type="transmembrane region" description="Helical" evidence="2">
    <location>
        <begin position="677"/>
        <end position="694"/>
    </location>
</feature>
<dbReference type="GO" id="GO:0016740">
    <property type="term" value="F:transferase activity"/>
    <property type="evidence" value="ECO:0007669"/>
    <property type="project" value="UniProtKB-KW"/>
</dbReference>
<keyword evidence="2" id="KW-1133">Transmembrane helix</keyword>
<proteinExistence type="predicted"/>
<name>A0A918EGM3_9PSEU</name>
<dbReference type="PANTHER" id="PTHR43685">
    <property type="entry name" value="GLYCOSYLTRANSFERASE"/>
    <property type="match status" value="1"/>
</dbReference>
<feature type="transmembrane region" description="Helical" evidence="2">
    <location>
        <begin position="757"/>
        <end position="775"/>
    </location>
</feature>
<keyword evidence="2" id="KW-0812">Transmembrane</keyword>
<feature type="transmembrane region" description="Helical" evidence="2">
    <location>
        <begin position="815"/>
        <end position="834"/>
    </location>
</feature>
<dbReference type="Gene3D" id="3.90.550.10">
    <property type="entry name" value="Spore Coat Polysaccharide Biosynthesis Protein SpsA, Chain A"/>
    <property type="match status" value="1"/>
</dbReference>
<keyword evidence="2" id="KW-0472">Membrane</keyword>
<accession>A0A918EGM3</accession>